<gene>
    <name evidence="1" type="ORF">PsorP6_003227</name>
</gene>
<evidence type="ECO:0000313" key="2">
    <source>
        <dbReference type="Proteomes" id="UP001163321"/>
    </source>
</evidence>
<reference evidence="1 2" key="1">
    <citation type="journal article" date="2022" name="bioRxiv">
        <title>The genome of the oomycete Peronosclerospora sorghi, a cosmopolitan pathogen of maize and sorghum, is inflated with dispersed pseudogenes.</title>
        <authorList>
            <person name="Fletcher K."/>
            <person name="Martin F."/>
            <person name="Isakeit T."/>
            <person name="Cavanaugh K."/>
            <person name="Magill C."/>
            <person name="Michelmore R."/>
        </authorList>
    </citation>
    <scope>NUCLEOTIDE SEQUENCE [LARGE SCALE GENOMIC DNA]</scope>
    <source>
        <strain evidence="1">P6</strain>
    </source>
</reference>
<accession>A0ACC0VR48</accession>
<organism evidence="1 2">
    <name type="scientific">Peronosclerospora sorghi</name>
    <dbReference type="NCBI Taxonomy" id="230839"/>
    <lineage>
        <taxon>Eukaryota</taxon>
        <taxon>Sar</taxon>
        <taxon>Stramenopiles</taxon>
        <taxon>Oomycota</taxon>
        <taxon>Peronosporomycetes</taxon>
        <taxon>Peronosporales</taxon>
        <taxon>Peronosporaceae</taxon>
        <taxon>Peronosclerospora</taxon>
    </lineage>
</organism>
<name>A0ACC0VR48_9STRA</name>
<evidence type="ECO:0000313" key="1">
    <source>
        <dbReference type="EMBL" id="KAI9907941.1"/>
    </source>
</evidence>
<sequence>MLWWRLVLPTALSLSAASGLYADQVGEFDWSIENIGRVHSVVFNRSLSPDALYAASDDRSRALVRLDSLTGAIQWRRVFAEGDAINAIHLTPSGLLSVSGAGRHVRLWDLETGTVAWDQVTHVPRAPPDVRFLGLFARNDTHVVVLTSSSLAMIQVQDGGIQRLAFPRDVTSAAREAPATISWQVHRDKLFLLAGSHTLTIDLVAGLVVDDGIRPAIPGVQAMTVLRRDNEHGHVVAVTLTHDELLVQGLAEMHDVNTAIPLDALRLDHETIVAIDETVPTALVVRLDSGKRAILRLSRALQVQVTTVVEPGGVLTGSTVEDAVVFHVTSPAASTSSIHVTSYALDPHVASSVSWETTLDLAPFGGAISRAFLECPSTERTCEAVVVLQDDALVRIATRDGTKGHVQWVRDEALANLKSVQWVTPAETEIEKQPLTHVPSFREEVELELKRLVLLVDTVRTFATSFWHDKRPPRGVHRSQAARKEPRNAHLFGFSKLIIVLTQSGKLVAIRAEARTVAWSVFMGPEYQLFVTRDHPALGAGPELLLVSNSSTLVWLDGETGETLRVSHANATTTQGASWVVLLPPRKHVASDHEPMARRMVAVIAEASLQASLYPDDLGTIAHPELDRFYFYRYDARAHALRGYSIETHATEASRYHARLAWSIVLPRDEAIVALAHRHDHAVVDSAVTITGDDSLLIKYLNPNLIGVATIATRDDDKMPSMLYVSLIDSVAGRILHRVRHAHASGPVQLVQSENWVVYSYWNARDKRTEMVSLALFEGAVGTYALNPWKRPFAWPLTRSSFDPKAPIVLAKSFIYPTKITSLGVTVTAHGITPPCVLVGMETGQIFQLSRSDIDPRQPERPLTPDEEAEGLSTYAPLVPVYNRPQAMVTSNRTVANVHDVRTAPAELESTTLVFASGLDLFYVRLTPAKSFDLLPSNFKHELLLLLCLAFLVATWVTKALAQRKALQLAWQ</sequence>
<dbReference type="Proteomes" id="UP001163321">
    <property type="component" value="Chromosome 8"/>
</dbReference>
<keyword evidence="2" id="KW-1185">Reference proteome</keyword>
<protein>
    <submittedName>
        <fullName evidence="1">Uncharacterized protein</fullName>
    </submittedName>
</protein>
<dbReference type="EMBL" id="CM047587">
    <property type="protein sequence ID" value="KAI9907941.1"/>
    <property type="molecule type" value="Genomic_DNA"/>
</dbReference>
<comment type="caution">
    <text evidence="1">The sequence shown here is derived from an EMBL/GenBank/DDBJ whole genome shotgun (WGS) entry which is preliminary data.</text>
</comment>
<proteinExistence type="predicted"/>